<keyword evidence="2" id="KW-1185">Reference proteome</keyword>
<organism evidence="1 2">
    <name type="scientific">Flavobacterium crocinum</name>
    <dbReference type="NCBI Taxonomy" id="2183896"/>
    <lineage>
        <taxon>Bacteria</taxon>
        <taxon>Pseudomonadati</taxon>
        <taxon>Bacteroidota</taxon>
        <taxon>Flavobacteriia</taxon>
        <taxon>Flavobacteriales</taxon>
        <taxon>Flavobacteriaceae</taxon>
        <taxon>Flavobacterium</taxon>
    </lineage>
</organism>
<dbReference type="RefSeq" id="WP_109192273.1">
    <property type="nucleotide sequence ID" value="NZ_CP029255.1"/>
</dbReference>
<dbReference type="Pfam" id="PF12640">
    <property type="entry name" value="UPF0489"/>
    <property type="match status" value="1"/>
</dbReference>
<evidence type="ECO:0000313" key="2">
    <source>
        <dbReference type="Proteomes" id="UP000245250"/>
    </source>
</evidence>
<dbReference type="AlphaFoldDB" id="A0A2S1YL37"/>
<evidence type="ECO:0000313" key="1">
    <source>
        <dbReference type="EMBL" id="AWK04789.1"/>
    </source>
</evidence>
<reference evidence="1 2" key="1">
    <citation type="submission" date="2018-05" db="EMBL/GenBank/DDBJ databases">
        <title>Genome sequencing of Flavobacterium sp. HYN0056.</title>
        <authorList>
            <person name="Yi H."/>
            <person name="Baek C."/>
        </authorList>
    </citation>
    <scope>NUCLEOTIDE SEQUENCE [LARGE SCALE GENOMIC DNA]</scope>
    <source>
        <strain evidence="1 2">HYN0056</strain>
    </source>
</reference>
<dbReference type="InterPro" id="IPR024131">
    <property type="entry name" value="UPF0489"/>
</dbReference>
<dbReference type="KEGG" id="fcr:HYN56_11360"/>
<gene>
    <name evidence="1" type="ORF">HYN56_11360</name>
</gene>
<accession>A0A2S1YL37</accession>
<protein>
    <submittedName>
        <fullName evidence="1">Uncharacterized protein</fullName>
    </submittedName>
</protein>
<dbReference type="OrthoDB" id="1430913at2"/>
<sequence>MEIEQFEINNKQIFICEEHHHVLKFWNQFRDEQPYLLTFDHHTDLHRAFQGFLNTVSYSGKQWKSQEEWDQQQSRLLAEMFGGHWNIINDLKHDEHIDAAIRAGIIKKALVYSHDSYHNKPDRVYCINGNENYNGQPVINNSQSYHLPSTIINSPDLERRLSLFDLWIPREEWINNYILDIDLDFFQTKESITPKDTAFFKALLQKAKGISIAKESKWIAVWACEYDADLTVKFLLETLLDLIKK</sequence>
<dbReference type="Proteomes" id="UP000245250">
    <property type="component" value="Chromosome"/>
</dbReference>
<name>A0A2S1YL37_9FLAO</name>
<dbReference type="EMBL" id="CP029255">
    <property type="protein sequence ID" value="AWK04789.1"/>
    <property type="molecule type" value="Genomic_DNA"/>
</dbReference>
<proteinExistence type="predicted"/>